<comment type="caution">
    <text evidence="1">The sequence shown here is derived from an EMBL/GenBank/DDBJ whole genome shotgun (WGS) entry which is preliminary data.</text>
</comment>
<accession>A0A0F9V2U3</accession>
<protein>
    <submittedName>
        <fullName evidence="1">Uncharacterized protein</fullName>
    </submittedName>
</protein>
<gene>
    <name evidence="1" type="ORF">LCGC14_0457550</name>
</gene>
<sequence length="100" mass="11296">MTSVVFELQSTYQCKKSRLENEFYTVIIVEMMLKNLISRDDLKEEIGSKVISTLINYCNQPCCLPLILKQSKAMAIMITKIGINTALAPSSSILFMTIKL</sequence>
<proteinExistence type="predicted"/>
<name>A0A0F9V2U3_9ZZZZ</name>
<organism evidence="1">
    <name type="scientific">marine sediment metagenome</name>
    <dbReference type="NCBI Taxonomy" id="412755"/>
    <lineage>
        <taxon>unclassified sequences</taxon>
        <taxon>metagenomes</taxon>
        <taxon>ecological metagenomes</taxon>
    </lineage>
</organism>
<evidence type="ECO:0000313" key="1">
    <source>
        <dbReference type="EMBL" id="KKN67806.1"/>
    </source>
</evidence>
<dbReference type="EMBL" id="LAZR01000465">
    <property type="protein sequence ID" value="KKN67806.1"/>
    <property type="molecule type" value="Genomic_DNA"/>
</dbReference>
<reference evidence="1" key="1">
    <citation type="journal article" date="2015" name="Nature">
        <title>Complex archaea that bridge the gap between prokaryotes and eukaryotes.</title>
        <authorList>
            <person name="Spang A."/>
            <person name="Saw J.H."/>
            <person name="Jorgensen S.L."/>
            <person name="Zaremba-Niedzwiedzka K."/>
            <person name="Martijn J."/>
            <person name="Lind A.E."/>
            <person name="van Eijk R."/>
            <person name="Schleper C."/>
            <person name="Guy L."/>
            <person name="Ettema T.J."/>
        </authorList>
    </citation>
    <scope>NUCLEOTIDE SEQUENCE</scope>
</reference>
<dbReference type="AlphaFoldDB" id="A0A0F9V2U3"/>